<dbReference type="SUPFAM" id="SSF54427">
    <property type="entry name" value="NTF2-like"/>
    <property type="match status" value="1"/>
</dbReference>
<evidence type="ECO:0000313" key="3">
    <source>
        <dbReference type="Proteomes" id="UP001059836"/>
    </source>
</evidence>
<feature type="domain" description="Limonene-1,2-epoxide hydrolase" evidence="1">
    <location>
        <begin position="10"/>
        <end position="125"/>
    </location>
</feature>
<accession>A0ABX6IFB2</accession>
<name>A0ABX6IFB2_9ACTN</name>
<dbReference type="EMBL" id="CP045809">
    <property type="protein sequence ID" value="QHN34547.1"/>
    <property type="molecule type" value="Genomic_DNA"/>
</dbReference>
<evidence type="ECO:0000313" key="2">
    <source>
        <dbReference type="EMBL" id="QHN34547.1"/>
    </source>
</evidence>
<dbReference type="Pfam" id="PF07858">
    <property type="entry name" value="LEH"/>
    <property type="match status" value="1"/>
</dbReference>
<dbReference type="GO" id="GO:0016787">
    <property type="term" value="F:hydrolase activity"/>
    <property type="evidence" value="ECO:0007669"/>
    <property type="project" value="UniProtKB-KW"/>
</dbReference>
<dbReference type="InterPro" id="IPR032710">
    <property type="entry name" value="NTF2-like_dom_sf"/>
</dbReference>
<evidence type="ECO:0000259" key="1">
    <source>
        <dbReference type="Pfam" id="PF07858"/>
    </source>
</evidence>
<organism evidence="2 3">
    <name type="scientific">Gordonia pseudamarae</name>
    <dbReference type="NCBI Taxonomy" id="2831662"/>
    <lineage>
        <taxon>Bacteria</taxon>
        <taxon>Bacillati</taxon>
        <taxon>Actinomycetota</taxon>
        <taxon>Actinomycetes</taxon>
        <taxon>Mycobacteriales</taxon>
        <taxon>Gordoniaceae</taxon>
        <taxon>Gordonia</taxon>
    </lineage>
</organism>
<reference evidence="2" key="1">
    <citation type="journal article" date="2021" name="Nat. Microbiol.">
        <title>Cocultivation of an ultrasmall environmental parasitic bacterium with lytic ability against bacteria associated with wastewater foams.</title>
        <authorList>
            <person name="Batinovic S."/>
            <person name="Rose J.J.A."/>
            <person name="Ratcliffe J."/>
            <person name="Seviour R.J."/>
            <person name="Petrovski S."/>
        </authorList>
    </citation>
    <scope>NUCLEOTIDE SEQUENCE</scope>
    <source>
        <strain evidence="2">CON9</strain>
    </source>
</reference>
<keyword evidence="2" id="KW-0378">Hydrolase</keyword>
<gene>
    <name evidence="2" type="ORF">GII31_06175</name>
</gene>
<proteinExistence type="predicted"/>
<keyword evidence="3" id="KW-1185">Reference proteome</keyword>
<dbReference type="Proteomes" id="UP001059836">
    <property type="component" value="Chromosome"/>
</dbReference>
<dbReference type="InterPro" id="IPR013100">
    <property type="entry name" value="LEH"/>
</dbReference>
<protein>
    <submittedName>
        <fullName evidence="2">Limonene-1,2-epoxide hydrolase</fullName>
    </submittedName>
</protein>
<sequence>MTSQTPVDLATHFLDALARSDIATAMADLDDDIVYTNVSLPTIRGKRKVTRGFAGMPKYRIGFDYRMVNVSAEGSVVLTERVDELRLGPLTIRFWVWGRFETSEGRITVWRDYFDYFDCLKGTLRGVAALLVPAVQRPFPARVAV</sequence>
<dbReference type="RefSeq" id="WP_213247766.1">
    <property type="nucleotide sequence ID" value="NZ_CP045806.1"/>
</dbReference>
<dbReference type="Gene3D" id="3.10.450.50">
    <property type="match status" value="1"/>
</dbReference>